<sequence>MPSLHRRTILALSCLVAIASPGCGLVDLIDGDPVATVRFFATHAGTYTSDGYPNYGDAQTTRVFYNDTGWQIALSEARITTASVHFVRCEQQKGTAIEMFWGPCPEAFVTTDDLASVPLGAVTVNDGAYCTIDVNFGPYIPPEGADEHIVGGGDWIEGNTLVIRGVARRGEPPMIEEVPFEIVSDASVMAHVDISKLETGLPVRLEKENFARDLTIIKTYDTFFDGLDFTTATPADIEASVLTALERDTKAYDGTFDFD</sequence>
<protein>
    <recommendedName>
        <fullName evidence="4">Lipoprotein</fullName>
    </recommendedName>
</protein>
<feature type="signal peptide" evidence="1">
    <location>
        <begin position="1"/>
        <end position="19"/>
    </location>
</feature>
<organism evidence="2 3">
    <name type="scientific">Enhygromyxa salina</name>
    <dbReference type="NCBI Taxonomy" id="215803"/>
    <lineage>
        <taxon>Bacteria</taxon>
        <taxon>Pseudomonadati</taxon>
        <taxon>Myxococcota</taxon>
        <taxon>Polyangia</taxon>
        <taxon>Nannocystales</taxon>
        <taxon>Nannocystaceae</taxon>
        <taxon>Enhygromyxa</taxon>
    </lineage>
</organism>
<evidence type="ECO:0000313" key="2">
    <source>
        <dbReference type="EMBL" id="PRQ07459.1"/>
    </source>
</evidence>
<dbReference type="OrthoDB" id="5504430at2"/>
<proteinExistence type="predicted"/>
<name>A0A2S9YQX1_9BACT</name>
<dbReference type="AlphaFoldDB" id="A0A2S9YQX1"/>
<evidence type="ECO:0008006" key="4">
    <source>
        <dbReference type="Google" id="ProtNLM"/>
    </source>
</evidence>
<dbReference type="EMBL" id="PVNL01000054">
    <property type="protein sequence ID" value="PRQ07459.1"/>
    <property type="molecule type" value="Genomic_DNA"/>
</dbReference>
<dbReference type="Proteomes" id="UP000238823">
    <property type="component" value="Unassembled WGS sequence"/>
</dbReference>
<evidence type="ECO:0000256" key="1">
    <source>
        <dbReference type="SAM" id="SignalP"/>
    </source>
</evidence>
<accession>A0A2S9YQX1</accession>
<reference evidence="2 3" key="1">
    <citation type="submission" date="2018-03" db="EMBL/GenBank/DDBJ databases">
        <title>Draft Genome Sequences of the Obligatory Marine Myxobacteria Enhygromyxa salina SWB007.</title>
        <authorList>
            <person name="Poehlein A."/>
            <person name="Moghaddam J.A."/>
            <person name="Harms H."/>
            <person name="Alanjari M."/>
            <person name="Koenig G.M."/>
            <person name="Daniel R."/>
            <person name="Schaeberle T.F."/>
        </authorList>
    </citation>
    <scope>NUCLEOTIDE SEQUENCE [LARGE SCALE GENOMIC DNA]</scope>
    <source>
        <strain evidence="2 3">SWB007</strain>
    </source>
</reference>
<gene>
    <name evidence="2" type="ORF">ENSA7_28520</name>
</gene>
<evidence type="ECO:0000313" key="3">
    <source>
        <dbReference type="Proteomes" id="UP000238823"/>
    </source>
</evidence>
<keyword evidence="1" id="KW-0732">Signal</keyword>
<dbReference type="RefSeq" id="WP_146157686.1">
    <property type="nucleotide sequence ID" value="NZ_PVNL01000054.1"/>
</dbReference>
<comment type="caution">
    <text evidence="2">The sequence shown here is derived from an EMBL/GenBank/DDBJ whole genome shotgun (WGS) entry which is preliminary data.</text>
</comment>
<feature type="chain" id="PRO_5015723458" description="Lipoprotein" evidence="1">
    <location>
        <begin position="20"/>
        <end position="259"/>
    </location>
</feature>